<evidence type="ECO:0000256" key="6">
    <source>
        <dbReference type="ARBA" id="ARBA00023136"/>
    </source>
</evidence>
<keyword evidence="8" id="KW-1185">Reference proteome</keyword>
<comment type="similarity">
    <text evidence="2">Belongs to the CPA3 antiporters (TC 2.A.63) subunit E family.</text>
</comment>
<evidence type="ECO:0000256" key="1">
    <source>
        <dbReference type="ARBA" id="ARBA00004651"/>
    </source>
</evidence>
<name>A0A261TXI4_9BORD</name>
<reference evidence="7 8" key="1">
    <citation type="submission" date="2017-05" db="EMBL/GenBank/DDBJ databases">
        <title>Complete and WGS of Bordetella genogroups.</title>
        <authorList>
            <person name="Spilker T."/>
            <person name="LiPuma J."/>
        </authorList>
    </citation>
    <scope>NUCLEOTIDE SEQUENCE [LARGE SCALE GENOMIC DNA]</scope>
    <source>
        <strain evidence="7 8">AU10456</strain>
    </source>
</reference>
<evidence type="ECO:0000256" key="2">
    <source>
        <dbReference type="ARBA" id="ARBA00006228"/>
    </source>
</evidence>
<proteinExistence type="inferred from homology"/>
<comment type="subcellular location">
    <subcellularLocation>
        <location evidence="1">Cell membrane</location>
        <topology evidence="1">Multi-pass membrane protein</topology>
    </subcellularLocation>
</comment>
<dbReference type="PANTHER" id="PTHR34584">
    <property type="entry name" value="NA(+)/H(+) ANTIPORTER SUBUNIT E1"/>
    <property type="match status" value="1"/>
</dbReference>
<sequence length="160" mass="18289">MRDSFLKMLLPLCMFVLWLLLNQSASAGQMLLGLALALWLGWASSRLRPLRAKPRRFWLLPGLFCKVVVDIVHSNWSVAKLIWVPRAEMAPGFITIPLEMRDPHGLAFLACILTYTPGTVLVDIAEGGDMTLHVLDLQNEQEWIDLVKNRYERTLKEVFE</sequence>
<dbReference type="AlphaFoldDB" id="A0A261TXI4"/>
<evidence type="ECO:0000256" key="5">
    <source>
        <dbReference type="ARBA" id="ARBA00022989"/>
    </source>
</evidence>
<dbReference type="OrthoDB" id="9807187at2"/>
<dbReference type="Proteomes" id="UP000216913">
    <property type="component" value="Unassembled WGS sequence"/>
</dbReference>
<organism evidence="7 8">
    <name type="scientific">Bordetella genomosp. 5</name>
    <dbReference type="NCBI Taxonomy" id="1395608"/>
    <lineage>
        <taxon>Bacteria</taxon>
        <taxon>Pseudomonadati</taxon>
        <taxon>Pseudomonadota</taxon>
        <taxon>Betaproteobacteria</taxon>
        <taxon>Burkholderiales</taxon>
        <taxon>Alcaligenaceae</taxon>
        <taxon>Bordetella</taxon>
    </lineage>
</organism>
<accession>A0A261TXI4</accession>
<evidence type="ECO:0000313" key="7">
    <source>
        <dbReference type="EMBL" id="OZI53872.1"/>
    </source>
</evidence>
<dbReference type="Pfam" id="PF01899">
    <property type="entry name" value="MNHE"/>
    <property type="match status" value="1"/>
</dbReference>
<protein>
    <submittedName>
        <fullName evidence="7">Na+/H+ antiporter subunit E</fullName>
    </submittedName>
</protein>
<gene>
    <name evidence="7" type="ORF">CAL25_07935</name>
</gene>
<evidence type="ECO:0000256" key="4">
    <source>
        <dbReference type="ARBA" id="ARBA00022692"/>
    </source>
</evidence>
<evidence type="ECO:0000313" key="8">
    <source>
        <dbReference type="Proteomes" id="UP000216913"/>
    </source>
</evidence>
<comment type="caution">
    <text evidence="7">The sequence shown here is derived from an EMBL/GenBank/DDBJ whole genome shotgun (WGS) entry which is preliminary data.</text>
</comment>
<dbReference type="PIRSF" id="PIRSF019239">
    <property type="entry name" value="MrpE"/>
    <property type="match status" value="1"/>
</dbReference>
<dbReference type="PANTHER" id="PTHR34584:SF1">
    <property type="entry name" value="NA(+)_H(+) ANTIPORTER SUBUNIT E1"/>
    <property type="match status" value="1"/>
</dbReference>
<evidence type="ECO:0000256" key="3">
    <source>
        <dbReference type="ARBA" id="ARBA00022475"/>
    </source>
</evidence>
<keyword evidence="5" id="KW-1133">Transmembrane helix</keyword>
<dbReference type="InterPro" id="IPR002758">
    <property type="entry name" value="Cation_antiport_E"/>
</dbReference>
<dbReference type="GO" id="GO:0008324">
    <property type="term" value="F:monoatomic cation transmembrane transporter activity"/>
    <property type="evidence" value="ECO:0007669"/>
    <property type="project" value="InterPro"/>
</dbReference>
<dbReference type="EMBL" id="NEVP01000004">
    <property type="protein sequence ID" value="OZI53872.1"/>
    <property type="molecule type" value="Genomic_DNA"/>
</dbReference>
<keyword evidence="4" id="KW-0812">Transmembrane</keyword>
<keyword evidence="6" id="KW-0472">Membrane</keyword>
<dbReference type="NCBIfam" id="NF006520">
    <property type="entry name" value="PRK08965.1-4"/>
    <property type="match status" value="1"/>
</dbReference>
<keyword evidence="3" id="KW-1003">Cell membrane</keyword>
<dbReference type="GO" id="GO:0005886">
    <property type="term" value="C:plasma membrane"/>
    <property type="evidence" value="ECO:0007669"/>
    <property type="project" value="UniProtKB-SubCell"/>
</dbReference>